<evidence type="ECO:0000259" key="2">
    <source>
        <dbReference type="PROSITE" id="PS51549"/>
    </source>
</evidence>
<organism evidence="3 4">
    <name type="scientific">Aeromonas sobria</name>
    <dbReference type="NCBI Taxonomy" id="646"/>
    <lineage>
        <taxon>Bacteria</taxon>
        <taxon>Pseudomonadati</taxon>
        <taxon>Pseudomonadota</taxon>
        <taxon>Gammaproteobacteria</taxon>
        <taxon>Aeromonadales</taxon>
        <taxon>Aeromonadaceae</taxon>
        <taxon>Aeromonas</taxon>
    </lineage>
</organism>
<dbReference type="RefSeq" id="WP_042021081.1">
    <property type="nucleotide sequence ID" value="NZ_CDBW01000022.1"/>
</dbReference>
<keyword evidence="1" id="KW-0732">Signal</keyword>
<evidence type="ECO:0000313" key="3">
    <source>
        <dbReference type="EMBL" id="OHY90587.1"/>
    </source>
</evidence>
<comment type="caution">
    <text evidence="3">The sequence shown here is derived from an EMBL/GenBank/DDBJ whole genome shotgun (WGS) entry which is preliminary data.</text>
</comment>
<accession>A0A1S2CRH5</accession>
<dbReference type="Pfam" id="PF10517">
    <property type="entry name" value="DM13"/>
    <property type="match status" value="1"/>
</dbReference>
<dbReference type="EMBL" id="MKFU01000029">
    <property type="protein sequence ID" value="OHY90587.1"/>
    <property type="molecule type" value="Genomic_DNA"/>
</dbReference>
<dbReference type="Proteomes" id="UP000179934">
    <property type="component" value="Unassembled WGS sequence"/>
</dbReference>
<sequence length="164" mass="17989">MKRKTMALLLGTHLLVAAAGFAAGVYTLPILIAPSAPGSELVAASQQQARFHGTFRRDLQDSDRLHWGEGKVSIGPDAISLMGKLAPGPDYQLYLSPEFVETEADFARLKDQMVRVGPVKTFDNFIVPLPATVDPARYSSVIVWCETFGQFITAARYQDQHPVQ</sequence>
<evidence type="ECO:0000313" key="4">
    <source>
        <dbReference type="Proteomes" id="UP000179934"/>
    </source>
</evidence>
<dbReference type="PROSITE" id="PS51549">
    <property type="entry name" value="DM13"/>
    <property type="match status" value="1"/>
</dbReference>
<evidence type="ECO:0000256" key="1">
    <source>
        <dbReference type="SAM" id="SignalP"/>
    </source>
</evidence>
<dbReference type="OrthoDB" id="6106486at2"/>
<protein>
    <recommendedName>
        <fullName evidence="2">DM13 domain-containing protein</fullName>
    </recommendedName>
</protein>
<feature type="domain" description="DM13" evidence="2">
    <location>
        <begin position="53"/>
        <end position="158"/>
    </location>
</feature>
<reference evidence="3 4" key="1">
    <citation type="submission" date="2016-09" db="EMBL/GenBank/DDBJ databases">
        <title>Draft Genome Sequence of Aeromonas sobria Strain 08005, Isolated from Sick Rana catesbeiana.</title>
        <authorList>
            <person name="Yang Q."/>
        </authorList>
    </citation>
    <scope>NUCLEOTIDE SEQUENCE [LARGE SCALE GENOMIC DNA]</scope>
    <source>
        <strain evidence="3 4">08005</strain>
    </source>
</reference>
<dbReference type="GeneID" id="58922596"/>
<dbReference type="InterPro" id="IPR019545">
    <property type="entry name" value="DM13_domain"/>
</dbReference>
<name>A0A1S2CRH5_AERSO</name>
<dbReference type="AlphaFoldDB" id="A0A1S2CRH5"/>
<feature type="signal peptide" evidence="1">
    <location>
        <begin position="1"/>
        <end position="22"/>
    </location>
</feature>
<feature type="chain" id="PRO_5010366290" description="DM13 domain-containing protein" evidence="1">
    <location>
        <begin position="23"/>
        <end position="164"/>
    </location>
</feature>
<proteinExistence type="predicted"/>
<gene>
    <name evidence="3" type="ORF">BJD16_18370</name>
</gene>